<proteinExistence type="predicted"/>
<dbReference type="AlphaFoldDB" id="A0A835LGT5"/>
<comment type="caution">
    <text evidence="8">The sequence shown here is derived from an EMBL/GenBank/DDBJ whole genome shotgun (WGS) entry which is preliminary data.</text>
</comment>
<evidence type="ECO:0000256" key="2">
    <source>
        <dbReference type="ARBA" id="ARBA00022528"/>
    </source>
</evidence>
<dbReference type="Pfam" id="PF01751">
    <property type="entry name" value="Toprim"/>
    <property type="match status" value="1"/>
</dbReference>
<dbReference type="PROSITE" id="PS51375">
    <property type="entry name" value="PPR"/>
    <property type="match status" value="4"/>
</dbReference>
<gene>
    <name evidence="8" type="ORF">IFM89_036046</name>
</gene>
<organism evidence="8 9">
    <name type="scientific">Coptis chinensis</name>
    <dbReference type="NCBI Taxonomy" id="261450"/>
    <lineage>
        <taxon>Eukaryota</taxon>
        <taxon>Viridiplantae</taxon>
        <taxon>Streptophyta</taxon>
        <taxon>Embryophyta</taxon>
        <taxon>Tracheophyta</taxon>
        <taxon>Spermatophyta</taxon>
        <taxon>Magnoliopsida</taxon>
        <taxon>Ranunculales</taxon>
        <taxon>Ranunculaceae</taxon>
        <taxon>Coptidoideae</taxon>
        <taxon>Coptis</taxon>
    </lineage>
</organism>
<accession>A0A835LGT5</accession>
<reference evidence="8 9" key="1">
    <citation type="submission" date="2020-10" db="EMBL/GenBank/DDBJ databases">
        <title>The Coptis chinensis genome and diversification of protoberbering-type alkaloids.</title>
        <authorList>
            <person name="Wang B."/>
            <person name="Shu S."/>
            <person name="Song C."/>
            <person name="Liu Y."/>
        </authorList>
    </citation>
    <scope>NUCLEOTIDE SEQUENCE [LARGE SCALE GENOMIC DNA]</scope>
    <source>
        <strain evidence="8">HL-2020</strain>
        <tissue evidence="8">Leaf</tissue>
    </source>
</reference>
<dbReference type="GO" id="GO:0003918">
    <property type="term" value="F:DNA topoisomerase type II (double strand cut, ATP-hydrolyzing) activity"/>
    <property type="evidence" value="ECO:0007669"/>
    <property type="project" value="InterPro"/>
</dbReference>
<evidence type="ECO:0000259" key="7">
    <source>
        <dbReference type="PROSITE" id="PS50880"/>
    </source>
</evidence>
<keyword evidence="9" id="KW-1185">Reference proteome</keyword>
<evidence type="ECO:0000256" key="6">
    <source>
        <dbReference type="PROSITE-ProRule" id="PRU00708"/>
    </source>
</evidence>
<protein>
    <recommendedName>
        <fullName evidence="7">Toprim domain-containing protein</fullName>
    </recommendedName>
</protein>
<dbReference type="SMART" id="SM00433">
    <property type="entry name" value="TOP2c"/>
    <property type="match status" value="1"/>
</dbReference>
<evidence type="ECO:0000256" key="1">
    <source>
        <dbReference type="ARBA" id="ARBA00004229"/>
    </source>
</evidence>
<dbReference type="Gene3D" id="3.40.50.670">
    <property type="match status" value="1"/>
</dbReference>
<keyword evidence="5" id="KW-0809">Transit peptide</keyword>
<dbReference type="PROSITE" id="PS00177">
    <property type="entry name" value="TOPOISOMERASE_II"/>
    <property type="match status" value="1"/>
</dbReference>
<feature type="repeat" description="PPR" evidence="6">
    <location>
        <begin position="135"/>
        <end position="169"/>
    </location>
</feature>
<keyword evidence="3" id="KW-0934">Plastid</keyword>
<dbReference type="FunFam" id="1.25.40.10:FF:000031">
    <property type="entry name" value="Pentatricopeptide repeat-containing protein mitochondrial"/>
    <property type="match status" value="1"/>
</dbReference>
<feature type="domain" description="Toprim" evidence="7">
    <location>
        <begin position="314"/>
        <end position="402"/>
    </location>
</feature>
<dbReference type="InterPro" id="IPR002885">
    <property type="entry name" value="PPR_rpt"/>
</dbReference>
<evidence type="ECO:0000256" key="5">
    <source>
        <dbReference type="ARBA" id="ARBA00022946"/>
    </source>
</evidence>
<dbReference type="SUPFAM" id="SSF56719">
    <property type="entry name" value="Type II DNA topoisomerase"/>
    <property type="match status" value="1"/>
</dbReference>
<dbReference type="FunFam" id="1.25.40.10:FF:000395">
    <property type="entry name" value="Pentatricopeptide repeat-containing protein chloroplastic"/>
    <property type="match status" value="1"/>
</dbReference>
<dbReference type="Pfam" id="PF13041">
    <property type="entry name" value="PPR_2"/>
    <property type="match status" value="1"/>
</dbReference>
<dbReference type="PROSITE" id="PS50880">
    <property type="entry name" value="TOPRIM"/>
    <property type="match status" value="1"/>
</dbReference>
<keyword evidence="2" id="KW-0150">Chloroplast</keyword>
<evidence type="ECO:0000313" key="9">
    <source>
        <dbReference type="Proteomes" id="UP000631114"/>
    </source>
</evidence>
<dbReference type="NCBIfam" id="TIGR00756">
    <property type="entry name" value="PPR"/>
    <property type="match status" value="3"/>
</dbReference>
<dbReference type="PANTHER" id="PTHR47926">
    <property type="entry name" value="PENTATRICOPEPTIDE REPEAT-CONTAINING PROTEIN"/>
    <property type="match status" value="1"/>
</dbReference>
<dbReference type="InterPro" id="IPR001241">
    <property type="entry name" value="Topo_IIA"/>
</dbReference>
<dbReference type="InterPro" id="IPR046960">
    <property type="entry name" value="PPR_At4g14850-like_plant"/>
</dbReference>
<dbReference type="GO" id="GO:0006265">
    <property type="term" value="P:DNA topological change"/>
    <property type="evidence" value="ECO:0007669"/>
    <property type="project" value="InterPro"/>
</dbReference>
<evidence type="ECO:0000313" key="8">
    <source>
        <dbReference type="EMBL" id="KAF9595028.1"/>
    </source>
</evidence>
<dbReference type="Gene3D" id="1.25.40.10">
    <property type="entry name" value="Tetratricopeptide repeat domain"/>
    <property type="match status" value="2"/>
</dbReference>
<evidence type="ECO:0000256" key="4">
    <source>
        <dbReference type="ARBA" id="ARBA00022737"/>
    </source>
</evidence>
<dbReference type="GO" id="GO:0009451">
    <property type="term" value="P:RNA modification"/>
    <property type="evidence" value="ECO:0007669"/>
    <property type="project" value="InterPro"/>
</dbReference>
<dbReference type="Pfam" id="PF01535">
    <property type="entry name" value="PPR"/>
    <property type="match status" value="4"/>
</dbReference>
<feature type="repeat" description="PPR" evidence="6">
    <location>
        <begin position="236"/>
        <end position="270"/>
    </location>
</feature>
<dbReference type="InterPro" id="IPR018522">
    <property type="entry name" value="TopoIIA_CS"/>
</dbReference>
<dbReference type="EMBL" id="JADFTS010000008">
    <property type="protein sequence ID" value="KAF9595028.1"/>
    <property type="molecule type" value="Genomic_DNA"/>
</dbReference>
<dbReference type="GO" id="GO:0005524">
    <property type="term" value="F:ATP binding"/>
    <property type="evidence" value="ECO:0007669"/>
    <property type="project" value="InterPro"/>
</dbReference>
<dbReference type="Proteomes" id="UP000631114">
    <property type="component" value="Unassembled WGS sequence"/>
</dbReference>
<dbReference type="GO" id="GO:0003677">
    <property type="term" value="F:DNA binding"/>
    <property type="evidence" value="ECO:0007669"/>
    <property type="project" value="InterPro"/>
</dbReference>
<evidence type="ECO:0000256" key="3">
    <source>
        <dbReference type="ARBA" id="ARBA00022640"/>
    </source>
</evidence>
<dbReference type="InterPro" id="IPR013760">
    <property type="entry name" value="Topo_IIA-like_dom_sf"/>
</dbReference>
<dbReference type="GO" id="GO:0003723">
    <property type="term" value="F:RNA binding"/>
    <property type="evidence" value="ECO:0007669"/>
    <property type="project" value="InterPro"/>
</dbReference>
<comment type="subcellular location">
    <subcellularLocation>
        <location evidence="1">Plastid</location>
        <location evidence="1">Chloroplast</location>
    </subcellularLocation>
</comment>
<feature type="repeat" description="PPR" evidence="6">
    <location>
        <begin position="34"/>
        <end position="68"/>
    </location>
</feature>
<dbReference type="OrthoDB" id="9990610at2759"/>
<dbReference type="InterPro" id="IPR011990">
    <property type="entry name" value="TPR-like_helical_dom_sf"/>
</dbReference>
<name>A0A835LGT5_9MAGN</name>
<sequence>MSWNAMLADYAEKGCREETFELFNEMKSLGVEPDVITWNGLITGYTQNGDGIMALEFFYRMCETNTKPNAITLSGALAACSLVKDLKLGKEIHGFVIRKQIELSTSVGSALITMYSGCDHMEWACSVFNVLSDKDVVVWNSIISACDQHGQGVSALNFLRGMVISDIEPNKVTIVSVLPACARLAALRQGKEIHQFIVRRGFDMHIAIWNGLIDMYGRCGLIKKVGRVFDLIPERDIVSWNTMIAGYGMYGFGMDAVNLFLCLRSSGLKPIHFTFTNLLAACSHSGLIDEGWKYFEMMKSEYAIGPAIEQSAKSGRSIVEGDSAGGSAKQGRDRRFQAILPLRGKILNIERKDEAAMYKNQEIQNLILALGLGVKGEDFKKEALRYHKIIIMTDADVDGAHI</sequence>
<dbReference type="InterPro" id="IPR013759">
    <property type="entry name" value="Topo_IIA_B_C"/>
</dbReference>
<feature type="repeat" description="PPR" evidence="6">
    <location>
        <begin position="1"/>
        <end position="33"/>
    </location>
</feature>
<keyword evidence="4" id="KW-0677">Repeat</keyword>
<dbReference type="PANTHER" id="PTHR47926:SF347">
    <property type="entry name" value="PENTATRICOPEPTIDE REPEAT-CONTAINING PROTEIN"/>
    <property type="match status" value="1"/>
</dbReference>
<dbReference type="InterPro" id="IPR006171">
    <property type="entry name" value="TOPRIM_dom"/>
</dbReference>
<dbReference type="GO" id="GO:0009507">
    <property type="term" value="C:chloroplast"/>
    <property type="evidence" value="ECO:0007669"/>
    <property type="project" value="UniProtKB-SubCell"/>
</dbReference>